<reference evidence="1" key="1">
    <citation type="submission" date="2023-03" db="EMBL/GenBank/DDBJ databases">
        <title>Amycolatopsis taiwanensis NBRC 103393.</title>
        <authorList>
            <person name="Ichikawa N."/>
            <person name="Sato H."/>
            <person name="Tonouchi N."/>
        </authorList>
    </citation>
    <scope>NUCLEOTIDE SEQUENCE</scope>
    <source>
        <strain evidence="1">NBRC 103393</strain>
    </source>
</reference>
<evidence type="ECO:0008006" key="3">
    <source>
        <dbReference type="Google" id="ProtNLM"/>
    </source>
</evidence>
<comment type="caution">
    <text evidence="1">The sequence shown here is derived from an EMBL/GenBank/DDBJ whole genome shotgun (WGS) entry which is preliminary data.</text>
</comment>
<sequence length="313" mass="34626">MRARGINYDTGFLPGDALSRKTFDPEIVRRDMAVISGDLHCDAVRISGREPERLTIAARHAVDAGLEVWFAPFPVDLPADRLLPFFADCAQRAEALRREGAQIVLVAGCELSAFCGGFIPGETYGDRLRAMATADLAWWSSLASASEHLNSFLSAVAATIRTEFGGRITYASAPWEFIDWTPFDIVGVDAYRAAYNADTFRSEVRGHLAHGKPVAITEYGTCAYSGASERGGSAWQVPPNVTVDEDEQVRYLTELLDIFEEEGVDTALWFTFAAFNRPGPLDLGSYGVVRTLDETRWEPKKVFHAMAARYRRN</sequence>
<dbReference type="Proteomes" id="UP001165136">
    <property type="component" value="Unassembled WGS sequence"/>
</dbReference>
<dbReference type="SUPFAM" id="SSF51445">
    <property type="entry name" value="(Trans)glycosidases"/>
    <property type="match status" value="1"/>
</dbReference>
<dbReference type="Gene3D" id="3.20.20.80">
    <property type="entry name" value="Glycosidases"/>
    <property type="match status" value="1"/>
</dbReference>
<dbReference type="RefSeq" id="WP_285487803.1">
    <property type="nucleotide sequence ID" value="NZ_BSTI01000008.1"/>
</dbReference>
<accession>A0A9W6R4I3</accession>
<gene>
    <name evidence="1" type="ORF">Atai01_40560</name>
</gene>
<organism evidence="1 2">
    <name type="scientific">Amycolatopsis taiwanensis</name>
    <dbReference type="NCBI Taxonomy" id="342230"/>
    <lineage>
        <taxon>Bacteria</taxon>
        <taxon>Bacillati</taxon>
        <taxon>Actinomycetota</taxon>
        <taxon>Actinomycetes</taxon>
        <taxon>Pseudonocardiales</taxon>
        <taxon>Pseudonocardiaceae</taxon>
        <taxon>Amycolatopsis</taxon>
    </lineage>
</organism>
<name>A0A9W6R4I3_9PSEU</name>
<dbReference type="EMBL" id="BSTI01000008">
    <property type="protein sequence ID" value="GLY67437.1"/>
    <property type="molecule type" value="Genomic_DNA"/>
</dbReference>
<protein>
    <recommendedName>
        <fullName evidence="3">Abortive infection protein</fullName>
    </recommendedName>
</protein>
<evidence type="ECO:0000313" key="2">
    <source>
        <dbReference type="Proteomes" id="UP001165136"/>
    </source>
</evidence>
<proteinExistence type="predicted"/>
<dbReference type="InterPro" id="IPR017853">
    <property type="entry name" value="GH"/>
</dbReference>
<dbReference type="AlphaFoldDB" id="A0A9W6R4I3"/>
<evidence type="ECO:0000313" key="1">
    <source>
        <dbReference type="EMBL" id="GLY67437.1"/>
    </source>
</evidence>
<keyword evidence="2" id="KW-1185">Reference proteome</keyword>